<gene>
    <name evidence="4" type="ORF">CSUI_004537</name>
</gene>
<feature type="compositionally biased region" description="Polar residues" evidence="2">
    <location>
        <begin position="593"/>
        <end position="609"/>
    </location>
</feature>
<feature type="compositionally biased region" description="Basic and acidic residues" evidence="2">
    <location>
        <begin position="1663"/>
        <end position="1672"/>
    </location>
</feature>
<feature type="compositionally biased region" description="Polar residues" evidence="2">
    <location>
        <begin position="1511"/>
        <end position="1535"/>
    </location>
</feature>
<accession>A0A2C6L053</accession>
<keyword evidence="4" id="KW-0418">Kinase</keyword>
<feature type="compositionally biased region" description="Low complexity" evidence="2">
    <location>
        <begin position="940"/>
        <end position="966"/>
    </location>
</feature>
<feature type="compositionally biased region" description="Polar residues" evidence="2">
    <location>
        <begin position="86"/>
        <end position="110"/>
    </location>
</feature>
<keyword evidence="1" id="KW-0175">Coiled coil</keyword>
<dbReference type="GO" id="GO:0005634">
    <property type="term" value="C:nucleus"/>
    <property type="evidence" value="ECO:0007669"/>
    <property type="project" value="TreeGrafter"/>
</dbReference>
<dbReference type="OrthoDB" id="504170at2759"/>
<dbReference type="InterPro" id="IPR011009">
    <property type="entry name" value="Kinase-like_dom_sf"/>
</dbReference>
<protein>
    <submittedName>
        <fullName evidence="4">Myosin-light-chain kinase</fullName>
    </submittedName>
</protein>
<dbReference type="InterPro" id="IPR000719">
    <property type="entry name" value="Prot_kinase_dom"/>
</dbReference>
<feature type="region of interest" description="Disordered" evidence="2">
    <location>
        <begin position="1091"/>
        <end position="1123"/>
    </location>
</feature>
<dbReference type="Pfam" id="PF00069">
    <property type="entry name" value="Pkinase"/>
    <property type="match status" value="1"/>
</dbReference>
<sequence length="1672" mass="181193">MMSCSASAHTPGGNSLSAPQSRDRTEKTSSSSCRRVNLKLALPEVLPNDIPLRRTTKSCFEGYRVLESVGSGTYANVWKVVRETTDPQNAHNRTSAQKMVSSKETGQNLDSRQKLKSTEQVFAAKLLQPQKFPKDTLQRVLDMVFKEIVNLAACQCPGVVRLEEVVEGSEGWLIVQEYVEGGTVWCEQVCTDEDDAFLHFIQLVQAVLFLQEQKVMHRDLKPTNILRFKKNKRIVLADFGWSEHIDHCQITPMEWPGTLEINPPEVINSTGPLTERIDNYAVGMTLLLFLSGRFICRQKGLDAATAAPYVLRTVQQLRSSPPPAVFKGSTEAWLLFLGLTAPHPTRRWSLNRVLAHSWVQQKLMVLGSQAFLWHPRVCRLATDLRRVCENPLSYSCPGVLTCGGNDENGEAQNASALYPAQLQQGTGALDAETRLKKGMPKYSVKCLLCRSAECNGSSCLRGHKVERHHEVADHPTAAGKHSISVCSTADSFLPHERMAEHPDTKVAGASPRSCVMTPASQASRTFLRYRPSQRVLEQSHVPVSGTAGDQITGRVGAHAPSTHFQSGCSRDQDSSLGSLRLEEVLHHCPGSPADQTGLGTRLQPTQSGQLPRDTLHLVEQKRQLEQQLDHLQQQKRLLQQYQQQQILASHRKRVVMAGNRGEQTTTPRACDRQEWIDAHSWGRAVPVPTLDGPDGPKVFSVARSFANTTTVSPVFDPVRRDQSQWQQQPVRHPPQPASLPDHQRTAQCSFDSRSAATHSQQVACIPSEGVHPMRLSRPHGQTERFMAPQHDTLLRVRKTSAGSFEQQAKLHGPYECMRVCCNFAATAADVSRGSDRQDSGKGASPRTGCPRSPALPFEQEKIRRNSIDMEQSQTSTGRIDGRIPRLPLQRLHVNAFNPGVSACEDGAGLVRTMAQRCLPSRHSFESSLAEEVPILRSSESARSPSSSFCSEGSGLVTATSSSTSSSNCMTAQQRPAGASEVDESVRPCFGSRNTCGIPLLTGEKLLRLQRSQQQMTAAYATPRILCRVPQQEVRSILSPDEGQGALSRSVDEEAIPVLRRGDVTSRRAVLGLNQSSGRGTIYQVRRVCPQDASRNADRPKAATGTSVCEAGESGGERSDSECLEHQSRKADLFRTPFVSQMRTAGGSFTVHGGSNRNPFQGQALMRGHTTGHLSEASLAEEEPDSGNRFVPAAMAIGASPTGYSPPTQRLALGVEDGGDHGLTAATHCQWTAGSADNCRTEASWHTASSQLSEVISAKRPESLPRTAALAVSPDGHSRMTITGTLNFASERVNDEQAATASPSATASPDGGVTGYGETTTASVLRLVHRSPRFICAEAAEPHRQNWRGLTAEGAPSGGSVNEASTGWESEDSWIACLMRQRPPTSNRAEPVEMQREGSLAPKQTCSGQATRASVPRVANACYLPTQVGQGNENQVVGAGYMKREHDAEGRWPVRLNEEPSGRTQAIDDSPLSSAIDSDEAETVPFLQRFVSQLLVLGRDLRTAGPWHESDQCNSETQSTSGASRTTDTPLENPSGKNRRAEERSLAKGFELFSDQDMISAGLHPRSGDCLLSSGQRSTNSSALANAAGAQQLAALAAASSTRKPCAYESCLLGPPPSCAGATTTSTTTGPAVNTLAATSPGGGDDGLDCGWSFHGSDSDDEPTEFRTDPVVC</sequence>
<feature type="region of interest" description="Disordered" evidence="2">
    <location>
        <begin position="1504"/>
        <end position="1542"/>
    </location>
</feature>
<dbReference type="SUPFAM" id="SSF56112">
    <property type="entry name" value="Protein kinase-like (PK-like)"/>
    <property type="match status" value="1"/>
</dbReference>
<feature type="compositionally biased region" description="Low complexity" evidence="2">
    <location>
        <begin position="1297"/>
        <end position="1308"/>
    </location>
</feature>
<feature type="region of interest" description="Disordered" evidence="2">
    <location>
        <begin position="1652"/>
        <end position="1672"/>
    </location>
</feature>
<feature type="compositionally biased region" description="Basic and acidic residues" evidence="2">
    <location>
        <begin position="858"/>
        <end position="867"/>
    </location>
</feature>
<feature type="compositionally biased region" description="Basic and acidic residues" evidence="2">
    <location>
        <begin position="1114"/>
        <end position="1123"/>
    </location>
</feature>
<dbReference type="VEuPathDB" id="ToxoDB:CSUI_004537"/>
<dbReference type="Gene3D" id="1.10.510.10">
    <property type="entry name" value="Transferase(Phosphotransferase) domain 1"/>
    <property type="match status" value="1"/>
</dbReference>
<reference evidence="4 5" key="1">
    <citation type="journal article" date="2017" name="Int. J. Parasitol.">
        <title>The genome of the protozoan parasite Cystoisospora suis and a reverse vaccinology approach to identify vaccine candidates.</title>
        <authorList>
            <person name="Palmieri N."/>
            <person name="Shrestha A."/>
            <person name="Ruttkowski B."/>
            <person name="Beck T."/>
            <person name="Vogl C."/>
            <person name="Tomley F."/>
            <person name="Blake D.P."/>
            <person name="Joachim A."/>
        </authorList>
    </citation>
    <scope>NUCLEOTIDE SEQUENCE [LARGE SCALE GENOMIC DNA]</scope>
    <source>
        <strain evidence="4 5">Wien I</strain>
    </source>
</reference>
<name>A0A2C6L053_9APIC</name>
<dbReference type="GO" id="GO:0004674">
    <property type="term" value="F:protein serine/threonine kinase activity"/>
    <property type="evidence" value="ECO:0007669"/>
    <property type="project" value="TreeGrafter"/>
</dbReference>
<proteinExistence type="predicted"/>
<feature type="region of interest" description="Disordered" evidence="2">
    <location>
        <begin position="85"/>
        <end position="110"/>
    </location>
</feature>
<evidence type="ECO:0000256" key="1">
    <source>
        <dbReference type="SAM" id="Coils"/>
    </source>
</evidence>
<feature type="region of interest" description="Disordered" evidence="2">
    <location>
        <begin position="1"/>
        <end position="33"/>
    </location>
</feature>
<dbReference type="CDD" id="cd00180">
    <property type="entry name" value="PKc"/>
    <property type="match status" value="1"/>
</dbReference>
<evidence type="ECO:0000313" key="5">
    <source>
        <dbReference type="Proteomes" id="UP000221165"/>
    </source>
</evidence>
<dbReference type="SMART" id="SM00220">
    <property type="entry name" value="S_TKc"/>
    <property type="match status" value="1"/>
</dbReference>
<dbReference type="GO" id="GO:0005524">
    <property type="term" value="F:ATP binding"/>
    <property type="evidence" value="ECO:0007669"/>
    <property type="project" value="InterPro"/>
</dbReference>
<evidence type="ECO:0000256" key="2">
    <source>
        <dbReference type="SAM" id="MobiDB-lite"/>
    </source>
</evidence>
<feature type="compositionally biased region" description="Polar residues" evidence="2">
    <location>
        <begin position="1"/>
        <end position="20"/>
    </location>
</feature>
<evidence type="ECO:0000259" key="3">
    <source>
        <dbReference type="PROSITE" id="PS50011"/>
    </source>
</evidence>
<organism evidence="4 5">
    <name type="scientific">Cystoisospora suis</name>
    <dbReference type="NCBI Taxonomy" id="483139"/>
    <lineage>
        <taxon>Eukaryota</taxon>
        <taxon>Sar</taxon>
        <taxon>Alveolata</taxon>
        <taxon>Apicomplexa</taxon>
        <taxon>Conoidasida</taxon>
        <taxon>Coccidia</taxon>
        <taxon>Eucoccidiorida</taxon>
        <taxon>Eimeriorina</taxon>
        <taxon>Sarcocystidae</taxon>
        <taxon>Cystoisospora</taxon>
    </lineage>
</organism>
<feature type="region of interest" description="Disordered" evidence="2">
    <location>
        <begin position="940"/>
        <end position="979"/>
    </location>
</feature>
<feature type="compositionally biased region" description="Polar residues" evidence="2">
    <location>
        <begin position="868"/>
        <end position="877"/>
    </location>
</feature>
<feature type="coiled-coil region" evidence="1">
    <location>
        <begin position="614"/>
        <end position="644"/>
    </location>
</feature>
<dbReference type="EMBL" id="MIGC01002138">
    <property type="protein sequence ID" value="PHJ21618.1"/>
    <property type="molecule type" value="Genomic_DNA"/>
</dbReference>
<feature type="region of interest" description="Disordered" evidence="2">
    <location>
        <begin position="590"/>
        <end position="610"/>
    </location>
</feature>
<dbReference type="PROSITE" id="PS50011">
    <property type="entry name" value="PROTEIN_KINASE_DOM"/>
    <property type="match status" value="1"/>
</dbReference>
<comment type="caution">
    <text evidence="4">The sequence shown here is derived from an EMBL/GenBank/DDBJ whole genome shotgun (WGS) entry which is preliminary data.</text>
</comment>
<evidence type="ECO:0000313" key="4">
    <source>
        <dbReference type="EMBL" id="PHJ21618.1"/>
    </source>
</evidence>
<dbReference type="Proteomes" id="UP000221165">
    <property type="component" value="Unassembled WGS sequence"/>
</dbReference>
<feature type="domain" description="Protein kinase" evidence="3">
    <location>
        <begin position="63"/>
        <end position="359"/>
    </location>
</feature>
<dbReference type="RefSeq" id="XP_067923300.1">
    <property type="nucleotide sequence ID" value="XM_068064725.1"/>
</dbReference>
<feature type="region of interest" description="Disordered" evidence="2">
    <location>
        <begin position="716"/>
        <end position="742"/>
    </location>
</feature>
<dbReference type="GeneID" id="94427936"/>
<dbReference type="PANTHER" id="PTHR44167:SF24">
    <property type="entry name" value="SERINE_THREONINE-PROTEIN KINASE CHK2"/>
    <property type="match status" value="1"/>
</dbReference>
<dbReference type="GO" id="GO:0044773">
    <property type="term" value="P:mitotic DNA damage checkpoint signaling"/>
    <property type="evidence" value="ECO:0007669"/>
    <property type="project" value="TreeGrafter"/>
</dbReference>
<dbReference type="PANTHER" id="PTHR44167">
    <property type="entry name" value="OVARIAN-SPECIFIC SERINE/THREONINE-PROTEIN KINASE LOK-RELATED"/>
    <property type="match status" value="1"/>
</dbReference>
<keyword evidence="5" id="KW-1185">Reference proteome</keyword>
<feature type="region of interest" description="Disordered" evidence="2">
    <location>
        <begin position="831"/>
        <end position="880"/>
    </location>
</feature>
<keyword evidence="4" id="KW-0808">Transferase</keyword>
<feature type="region of interest" description="Disordered" evidence="2">
    <location>
        <begin position="1294"/>
        <end position="1314"/>
    </location>
</feature>